<evidence type="ECO:0000256" key="10">
    <source>
        <dbReference type="SAM" id="MobiDB-lite"/>
    </source>
</evidence>
<keyword evidence="14" id="KW-1185">Reference proteome</keyword>
<evidence type="ECO:0000313" key="13">
    <source>
        <dbReference type="EMBL" id="TDT18516.1"/>
    </source>
</evidence>
<evidence type="ECO:0000256" key="9">
    <source>
        <dbReference type="ARBA" id="ARBA00023012"/>
    </source>
</evidence>
<feature type="compositionally biased region" description="Low complexity" evidence="10">
    <location>
        <begin position="901"/>
        <end position="914"/>
    </location>
</feature>
<feature type="region of interest" description="Disordered" evidence="10">
    <location>
        <begin position="676"/>
        <end position="701"/>
    </location>
</feature>
<dbReference type="Gene3D" id="6.10.340.10">
    <property type="match status" value="1"/>
</dbReference>
<proteinExistence type="predicted"/>
<keyword evidence="11" id="KW-0472">Membrane</keyword>
<evidence type="ECO:0000256" key="6">
    <source>
        <dbReference type="ARBA" id="ARBA00022692"/>
    </source>
</evidence>
<dbReference type="EC" id="2.7.13.3" evidence="3"/>
<keyword evidence="8 11" id="KW-1133">Transmembrane helix</keyword>
<dbReference type="InterPro" id="IPR050428">
    <property type="entry name" value="TCS_sensor_his_kinase"/>
</dbReference>
<dbReference type="Pfam" id="PF00672">
    <property type="entry name" value="HAMP"/>
    <property type="match status" value="1"/>
</dbReference>
<evidence type="ECO:0000256" key="7">
    <source>
        <dbReference type="ARBA" id="ARBA00022777"/>
    </source>
</evidence>
<reference evidence="13 14" key="1">
    <citation type="submission" date="2019-03" db="EMBL/GenBank/DDBJ databases">
        <title>Sequencing the genomes of 1000 actinobacteria strains.</title>
        <authorList>
            <person name="Klenk H.-P."/>
        </authorList>
    </citation>
    <scope>NUCLEOTIDE SEQUENCE [LARGE SCALE GENOMIC DNA]</scope>
    <source>
        <strain evidence="13 14">DSM 18936</strain>
    </source>
</reference>
<evidence type="ECO:0000256" key="1">
    <source>
        <dbReference type="ARBA" id="ARBA00000085"/>
    </source>
</evidence>
<dbReference type="InterPro" id="IPR003660">
    <property type="entry name" value="HAMP_dom"/>
</dbReference>
<dbReference type="PANTHER" id="PTHR45436:SF5">
    <property type="entry name" value="SENSOR HISTIDINE KINASE TRCS"/>
    <property type="match status" value="1"/>
</dbReference>
<dbReference type="GO" id="GO:0000160">
    <property type="term" value="P:phosphorelay signal transduction system"/>
    <property type="evidence" value="ECO:0007669"/>
    <property type="project" value="UniProtKB-KW"/>
</dbReference>
<name>A0A4R7I6M7_9ACTN</name>
<dbReference type="CDD" id="cd06225">
    <property type="entry name" value="HAMP"/>
    <property type="match status" value="1"/>
</dbReference>
<dbReference type="SUPFAM" id="SSF55874">
    <property type="entry name" value="ATPase domain of HSP90 chaperone/DNA topoisomerase II/histidine kinase"/>
    <property type="match status" value="1"/>
</dbReference>
<accession>A0A4R7I6M7</accession>
<keyword evidence="7 13" id="KW-0418">Kinase</keyword>
<evidence type="ECO:0000256" key="3">
    <source>
        <dbReference type="ARBA" id="ARBA00012438"/>
    </source>
</evidence>
<dbReference type="InterPro" id="IPR036890">
    <property type="entry name" value="HATPase_C_sf"/>
</dbReference>
<keyword evidence="4" id="KW-0597">Phosphoprotein</keyword>
<comment type="subcellular location">
    <subcellularLocation>
        <location evidence="2">Membrane</location>
    </subcellularLocation>
</comment>
<feature type="transmembrane region" description="Helical" evidence="11">
    <location>
        <begin position="296"/>
        <end position="314"/>
    </location>
</feature>
<evidence type="ECO:0000256" key="11">
    <source>
        <dbReference type="SAM" id="Phobius"/>
    </source>
</evidence>
<dbReference type="GO" id="GO:0005886">
    <property type="term" value="C:plasma membrane"/>
    <property type="evidence" value="ECO:0007669"/>
    <property type="project" value="TreeGrafter"/>
</dbReference>
<dbReference type="GO" id="GO:0004673">
    <property type="term" value="F:protein histidine kinase activity"/>
    <property type="evidence" value="ECO:0007669"/>
    <property type="project" value="UniProtKB-EC"/>
</dbReference>
<feature type="compositionally biased region" description="Basic and acidic residues" evidence="10">
    <location>
        <begin position="968"/>
        <end position="980"/>
    </location>
</feature>
<comment type="catalytic activity">
    <reaction evidence="1">
        <text>ATP + protein L-histidine = ADP + protein N-phospho-L-histidine.</text>
        <dbReference type="EC" id="2.7.13.3"/>
    </reaction>
</comment>
<keyword evidence="5" id="KW-0808">Transferase</keyword>
<feature type="domain" description="HAMP" evidence="12">
    <location>
        <begin position="315"/>
        <end position="385"/>
    </location>
</feature>
<keyword evidence="6 11" id="KW-0812">Transmembrane</keyword>
<dbReference type="PANTHER" id="PTHR45436">
    <property type="entry name" value="SENSOR HISTIDINE KINASE YKOH"/>
    <property type="match status" value="1"/>
</dbReference>
<dbReference type="SMART" id="SM00304">
    <property type="entry name" value="HAMP"/>
    <property type="match status" value="1"/>
</dbReference>
<evidence type="ECO:0000256" key="4">
    <source>
        <dbReference type="ARBA" id="ARBA00022553"/>
    </source>
</evidence>
<feature type="region of interest" description="Disordered" evidence="10">
    <location>
        <begin position="957"/>
        <end position="980"/>
    </location>
</feature>
<evidence type="ECO:0000256" key="5">
    <source>
        <dbReference type="ARBA" id="ARBA00022679"/>
    </source>
</evidence>
<comment type="caution">
    <text evidence="13">The sequence shown here is derived from an EMBL/GenBank/DDBJ whole genome shotgun (WGS) entry which is preliminary data.</text>
</comment>
<dbReference type="Pfam" id="PF08376">
    <property type="entry name" value="NIT"/>
    <property type="match status" value="1"/>
</dbReference>
<dbReference type="AlphaFoldDB" id="A0A4R7I6M7"/>
<sequence length="980" mass="103070">MRRLKLSQKMLVAALPLVIAVAALLALTVRSDLDDINSAENGADLGAIWQPLTAALTAIENEADPTMASDTAARRATDAAINELRDEAAQLGAAEAAGDHITASRSALSAARRNLDMVTIAPDLQVEIDPLDAYAQASRELVSVGQLLPSEAGDPQLGRELLAVVKLAEAKLAADIILHDVATWQADPSDLTPLSSARNQFAELEAVLGEFEAIAPEDWQATFRESGFTPAIARERSNLDSVIRSAQAGENPDYNPTEFAQLVEGGVAYQVQVADSIVERADAEAAATRSDTLRRTGIVIAVGAVAVFLAWLIARSITKRIKAVAKGANQVTTEQLPALVTAINDPKGKGKLPEIDPIPVKGNDELNELAESFNSLQDTLVDVAQEQMEVLRRGVSDIFVTMARRNRSLIDRQLAMLDEFEAEVDDPEVLANYYQLDHMATRMRRNSESLLVLANAEPKRRRVKATEVDDVVRAAIGEVEDYRRIEIEALESLQVRGNVVADISHLLAELLDNATSFSPPDSYVRVGGRLTENGYMIRILDGGVGIGSDRLKQLNELLRDPPIVGLSVESTLGMSVVSLLANKHNIGVTLAPGNPGLIVDVLIPPALFGPIDADQPMPAAATAAGDVPTLNGVAPTLDAAAVPTPDAAEIERMVAWDDTTGAPVDESFEPAEPLEPVTHDEAPVAEPINETPSDIYDPDDERPVAAADWRAMSLNLAAFQSGMAAGSNNGDEQQNTDEIAGDSDHVADDAVVAEPPSTPAGTGSGVEGTDNGVDVSDDLPTRETETDEQAPAPMLGGLDIADLAAQVGADESTEAPAPQLGGLTFDAPTLPPPTAAPTGEFDVPPAPPNTAMSPSQRPVAPTTAHGAPEPAPRDLAPSLPTRTPGQGPDGGPDRLSASLDAAANNQPSASSNGALPTRTRVGDPVAPVEEPLATAAGGNPDALRDRLRAFQTEFRSALGTDSITDDQPAGHDHPDLGGDR</sequence>
<keyword evidence="9" id="KW-0902">Two-component regulatory system</keyword>
<dbReference type="RefSeq" id="WP_166657739.1">
    <property type="nucleotide sequence ID" value="NZ_SOAU01000001.1"/>
</dbReference>
<dbReference type="Proteomes" id="UP000294558">
    <property type="component" value="Unassembled WGS sequence"/>
</dbReference>
<evidence type="ECO:0000256" key="2">
    <source>
        <dbReference type="ARBA" id="ARBA00004370"/>
    </source>
</evidence>
<dbReference type="EMBL" id="SOAU01000001">
    <property type="protein sequence ID" value="TDT18516.1"/>
    <property type="molecule type" value="Genomic_DNA"/>
</dbReference>
<feature type="region of interest" description="Disordered" evidence="10">
    <location>
        <begin position="751"/>
        <end position="941"/>
    </location>
</feature>
<dbReference type="Gene3D" id="3.30.565.10">
    <property type="entry name" value="Histidine kinase-like ATPase, C-terminal domain"/>
    <property type="match status" value="1"/>
</dbReference>
<protein>
    <recommendedName>
        <fullName evidence="3">histidine kinase</fullName>
        <ecNumber evidence="3">2.7.13.3</ecNumber>
    </recommendedName>
</protein>
<evidence type="ECO:0000313" key="14">
    <source>
        <dbReference type="Proteomes" id="UP000294558"/>
    </source>
</evidence>
<organism evidence="13 14">
    <name type="scientific">Ilumatobacter fluminis</name>
    <dbReference type="NCBI Taxonomy" id="467091"/>
    <lineage>
        <taxon>Bacteria</taxon>
        <taxon>Bacillati</taxon>
        <taxon>Actinomycetota</taxon>
        <taxon>Acidimicrobiia</taxon>
        <taxon>Acidimicrobiales</taxon>
        <taxon>Ilumatobacteraceae</taxon>
        <taxon>Ilumatobacter</taxon>
    </lineage>
</organism>
<dbReference type="InterPro" id="IPR013587">
    <property type="entry name" value="Nitrate/nitrite_sensing"/>
</dbReference>
<evidence type="ECO:0000256" key="8">
    <source>
        <dbReference type="ARBA" id="ARBA00022989"/>
    </source>
</evidence>
<dbReference type="PROSITE" id="PS50885">
    <property type="entry name" value="HAMP"/>
    <property type="match status" value="1"/>
</dbReference>
<evidence type="ECO:0000259" key="12">
    <source>
        <dbReference type="PROSITE" id="PS50885"/>
    </source>
</evidence>
<gene>
    <name evidence="13" type="ORF">BDK89_4137</name>
</gene>